<accession>A0AAJ0XG93</accession>
<evidence type="ECO:0000313" key="2">
    <source>
        <dbReference type="EMBL" id="MBK5930540.1"/>
    </source>
</evidence>
<comment type="caution">
    <text evidence="2">The sequence shown here is derived from an EMBL/GenBank/DDBJ whole genome shotgun (WGS) entry which is preliminary data.</text>
</comment>
<sequence>MPGCSQGPIMEPGSSGNATLDQEDGVVVSPANGAFSFFVDMEGAVSGDLLIYFAGGLLGRS</sequence>
<organism evidence="2 3">
    <name type="scientific">Halochromatium salexigens</name>
    <name type="common">Chromatium salexigens</name>
    <dbReference type="NCBI Taxonomy" id="49447"/>
    <lineage>
        <taxon>Bacteria</taxon>
        <taxon>Pseudomonadati</taxon>
        <taxon>Pseudomonadota</taxon>
        <taxon>Gammaproteobacteria</taxon>
        <taxon>Chromatiales</taxon>
        <taxon>Chromatiaceae</taxon>
        <taxon>Halochromatium</taxon>
    </lineage>
</organism>
<proteinExistence type="predicted"/>
<dbReference type="Proteomes" id="UP001296967">
    <property type="component" value="Unassembled WGS sequence"/>
</dbReference>
<dbReference type="RefSeq" id="WP_201245046.1">
    <property type="nucleotide sequence ID" value="NZ_NHSF01000054.1"/>
</dbReference>
<reference evidence="2" key="1">
    <citation type="submission" date="2017-05" db="EMBL/GenBank/DDBJ databases">
        <authorList>
            <person name="Imhoff J.F."/>
            <person name="Rahn T."/>
            <person name="Kuenzel S."/>
            <person name="Neulinger S.C."/>
        </authorList>
    </citation>
    <scope>NUCLEOTIDE SEQUENCE</scope>
    <source>
        <strain evidence="2">DSM 4395</strain>
    </source>
</reference>
<evidence type="ECO:0000313" key="3">
    <source>
        <dbReference type="Proteomes" id="UP001296967"/>
    </source>
</evidence>
<gene>
    <name evidence="2" type="ORF">CCR82_08410</name>
</gene>
<dbReference type="AlphaFoldDB" id="A0AAJ0XG93"/>
<reference evidence="2" key="2">
    <citation type="journal article" date="2020" name="Microorganisms">
        <title>Osmotic Adaptation and Compatible Solute Biosynthesis of Phototrophic Bacteria as Revealed from Genome Analyses.</title>
        <authorList>
            <person name="Imhoff J.F."/>
            <person name="Rahn T."/>
            <person name="Kunzel S."/>
            <person name="Keller A."/>
            <person name="Neulinger S.C."/>
        </authorList>
    </citation>
    <scope>NUCLEOTIDE SEQUENCE</scope>
    <source>
        <strain evidence="2">DSM 4395</strain>
    </source>
</reference>
<protein>
    <submittedName>
        <fullName evidence="2">Uncharacterized protein</fullName>
    </submittedName>
</protein>
<name>A0AAJ0XG93_HALSE</name>
<feature type="region of interest" description="Disordered" evidence="1">
    <location>
        <begin position="1"/>
        <end position="23"/>
    </location>
</feature>
<evidence type="ECO:0000256" key="1">
    <source>
        <dbReference type="SAM" id="MobiDB-lite"/>
    </source>
</evidence>
<dbReference type="EMBL" id="NHSF01000054">
    <property type="protein sequence ID" value="MBK5930540.1"/>
    <property type="molecule type" value="Genomic_DNA"/>
</dbReference>
<keyword evidence="3" id="KW-1185">Reference proteome</keyword>